<feature type="region of interest" description="Disordered" evidence="1">
    <location>
        <begin position="173"/>
        <end position="198"/>
    </location>
</feature>
<reference evidence="2 3" key="1">
    <citation type="journal article" date="2024" name="G3 (Bethesda)">
        <title>Genome assembly of Hibiscus sabdariffa L. provides insights into metabolisms of medicinal natural products.</title>
        <authorList>
            <person name="Kim T."/>
        </authorList>
    </citation>
    <scope>NUCLEOTIDE SEQUENCE [LARGE SCALE GENOMIC DNA]</scope>
    <source>
        <strain evidence="2">TK-2024</strain>
        <tissue evidence="2">Old leaves</tissue>
    </source>
</reference>
<accession>A0ABR2R8H9</accession>
<comment type="caution">
    <text evidence="2">The sequence shown here is derived from an EMBL/GenBank/DDBJ whole genome shotgun (WGS) entry which is preliminary data.</text>
</comment>
<dbReference type="Proteomes" id="UP001396334">
    <property type="component" value="Unassembled WGS sequence"/>
</dbReference>
<sequence length="198" mass="21924">MNGLSQLNHADLLAWNGAVGSTSPPRGGHVLPIEPWGPPRHLEVAMFCLWSRGVHLLERRLIYIQNKATSRWRGGPHGSIGRTRPPRGGEVDPTAHRQNMATSRCRGGPHDSIPCKQIGVVELAQAIHAVSGPGHLEVTSVRLWLVALLYRRSRRHNAGRGWHRKTTGKLEVNGSRREHECQTRNGKRRVTTGNIAPS</sequence>
<proteinExistence type="predicted"/>
<dbReference type="EMBL" id="JBBPBN010000025">
    <property type="protein sequence ID" value="KAK9009066.1"/>
    <property type="molecule type" value="Genomic_DNA"/>
</dbReference>
<evidence type="ECO:0000256" key="1">
    <source>
        <dbReference type="SAM" id="MobiDB-lite"/>
    </source>
</evidence>
<feature type="region of interest" description="Disordered" evidence="1">
    <location>
        <begin position="73"/>
        <end position="94"/>
    </location>
</feature>
<protein>
    <submittedName>
        <fullName evidence="2">Uncharacterized protein</fullName>
    </submittedName>
</protein>
<name>A0ABR2R8H9_9ROSI</name>
<keyword evidence="3" id="KW-1185">Reference proteome</keyword>
<evidence type="ECO:0000313" key="2">
    <source>
        <dbReference type="EMBL" id="KAK9009066.1"/>
    </source>
</evidence>
<evidence type="ECO:0000313" key="3">
    <source>
        <dbReference type="Proteomes" id="UP001396334"/>
    </source>
</evidence>
<organism evidence="2 3">
    <name type="scientific">Hibiscus sabdariffa</name>
    <name type="common">roselle</name>
    <dbReference type="NCBI Taxonomy" id="183260"/>
    <lineage>
        <taxon>Eukaryota</taxon>
        <taxon>Viridiplantae</taxon>
        <taxon>Streptophyta</taxon>
        <taxon>Embryophyta</taxon>
        <taxon>Tracheophyta</taxon>
        <taxon>Spermatophyta</taxon>
        <taxon>Magnoliopsida</taxon>
        <taxon>eudicotyledons</taxon>
        <taxon>Gunneridae</taxon>
        <taxon>Pentapetalae</taxon>
        <taxon>rosids</taxon>
        <taxon>malvids</taxon>
        <taxon>Malvales</taxon>
        <taxon>Malvaceae</taxon>
        <taxon>Malvoideae</taxon>
        <taxon>Hibiscus</taxon>
    </lineage>
</organism>
<gene>
    <name evidence="2" type="ORF">V6N11_080538</name>
</gene>